<feature type="compositionally biased region" description="Polar residues" evidence="1">
    <location>
        <begin position="45"/>
        <end position="54"/>
    </location>
</feature>
<dbReference type="AlphaFoldDB" id="A0A645BGJ7"/>
<name>A0A645BGJ7_9ZZZZ</name>
<accession>A0A645BGJ7</accession>
<comment type="caution">
    <text evidence="2">The sequence shown here is derived from an EMBL/GenBank/DDBJ whole genome shotgun (WGS) entry which is preliminary data.</text>
</comment>
<gene>
    <name evidence="2" type="ORF">SDC9_111363</name>
</gene>
<reference evidence="2" key="1">
    <citation type="submission" date="2019-08" db="EMBL/GenBank/DDBJ databases">
        <authorList>
            <person name="Kucharzyk K."/>
            <person name="Murdoch R.W."/>
            <person name="Higgins S."/>
            <person name="Loffler F."/>
        </authorList>
    </citation>
    <scope>NUCLEOTIDE SEQUENCE</scope>
</reference>
<proteinExistence type="predicted"/>
<dbReference type="EMBL" id="VSSQ01019977">
    <property type="protein sequence ID" value="MPM64477.1"/>
    <property type="molecule type" value="Genomic_DNA"/>
</dbReference>
<feature type="compositionally biased region" description="Basic and acidic residues" evidence="1">
    <location>
        <begin position="33"/>
        <end position="44"/>
    </location>
</feature>
<sequence>MATECIKCIIIVKLLLQDGYAIEADDSADETDGQSRNRADESSTRRNGNQTCNDTADESKCSRFLMDYPFTDHPADTGSGSGGVCSDEGIQRNIVDCQSTSGIETEPAEQKKAGANHRHRDIMRLDGIVVFPFAKINRCYQSRNP</sequence>
<feature type="region of interest" description="Disordered" evidence="1">
    <location>
        <begin position="26"/>
        <end position="56"/>
    </location>
</feature>
<protein>
    <submittedName>
        <fullName evidence="2">Uncharacterized protein</fullName>
    </submittedName>
</protein>
<evidence type="ECO:0000313" key="2">
    <source>
        <dbReference type="EMBL" id="MPM64477.1"/>
    </source>
</evidence>
<feature type="region of interest" description="Disordered" evidence="1">
    <location>
        <begin position="98"/>
        <end position="117"/>
    </location>
</feature>
<organism evidence="2">
    <name type="scientific">bioreactor metagenome</name>
    <dbReference type="NCBI Taxonomy" id="1076179"/>
    <lineage>
        <taxon>unclassified sequences</taxon>
        <taxon>metagenomes</taxon>
        <taxon>ecological metagenomes</taxon>
    </lineage>
</organism>
<evidence type="ECO:0000256" key="1">
    <source>
        <dbReference type="SAM" id="MobiDB-lite"/>
    </source>
</evidence>